<evidence type="ECO:0000256" key="1">
    <source>
        <dbReference type="ARBA" id="ARBA00004651"/>
    </source>
</evidence>
<dbReference type="GO" id="GO:0005886">
    <property type="term" value="C:plasma membrane"/>
    <property type="evidence" value="ECO:0007669"/>
    <property type="project" value="UniProtKB-SubCell"/>
</dbReference>
<dbReference type="GO" id="GO:0004984">
    <property type="term" value="F:olfactory receptor activity"/>
    <property type="evidence" value="ECO:0007669"/>
    <property type="project" value="InterPro"/>
</dbReference>
<evidence type="ECO:0000256" key="7">
    <source>
        <dbReference type="ARBA" id="ARBA00023136"/>
    </source>
</evidence>
<name>T1H7U9_RHOPR</name>
<dbReference type="HOGENOM" id="CLU_743105_0_0_1"/>
<dbReference type="FunCoup" id="T1H7U9">
    <property type="interactions" value="72"/>
</dbReference>
<dbReference type="PANTHER" id="PTHR21137">
    <property type="entry name" value="ODORANT RECEPTOR"/>
    <property type="match status" value="1"/>
</dbReference>
<keyword evidence="5" id="KW-0552">Olfaction</keyword>
<organism evidence="10 11">
    <name type="scientific">Rhodnius prolixus</name>
    <name type="common">Triatomid bug</name>
    <dbReference type="NCBI Taxonomy" id="13249"/>
    <lineage>
        <taxon>Eukaryota</taxon>
        <taxon>Metazoa</taxon>
        <taxon>Ecdysozoa</taxon>
        <taxon>Arthropoda</taxon>
        <taxon>Hexapoda</taxon>
        <taxon>Insecta</taxon>
        <taxon>Pterygota</taxon>
        <taxon>Neoptera</taxon>
        <taxon>Paraneoptera</taxon>
        <taxon>Hemiptera</taxon>
        <taxon>Heteroptera</taxon>
        <taxon>Panheteroptera</taxon>
        <taxon>Cimicomorpha</taxon>
        <taxon>Reduviidae</taxon>
        <taxon>Triatominae</taxon>
        <taxon>Rhodnius</taxon>
    </lineage>
</organism>
<evidence type="ECO:0000256" key="4">
    <source>
        <dbReference type="ARBA" id="ARBA00022692"/>
    </source>
</evidence>
<dbReference type="InterPro" id="IPR004117">
    <property type="entry name" value="7tm6_olfct_rcpt"/>
</dbReference>
<dbReference type="AlphaFoldDB" id="T1H7U9"/>
<evidence type="ECO:0000313" key="11">
    <source>
        <dbReference type="Proteomes" id="UP000015103"/>
    </source>
</evidence>
<keyword evidence="2" id="KW-1003">Cell membrane</keyword>
<comment type="subcellular location">
    <subcellularLocation>
        <location evidence="1">Cell membrane</location>
        <topology evidence="1">Multi-pass membrane protein</topology>
    </subcellularLocation>
</comment>
<evidence type="ECO:0000256" key="5">
    <source>
        <dbReference type="ARBA" id="ARBA00022725"/>
    </source>
</evidence>
<evidence type="ECO:0000256" key="6">
    <source>
        <dbReference type="ARBA" id="ARBA00022989"/>
    </source>
</evidence>
<dbReference type="EnsemblMetazoa" id="RPRC000079-RA">
    <property type="protein sequence ID" value="RPRC000079-PA"/>
    <property type="gene ID" value="RPRC000079"/>
</dbReference>
<reference evidence="10" key="1">
    <citation type="submission" date="2015-05" db="UniProtKB">
        <authorList>
            <consortium name="EnsemblMetazoa"/>
        </authorList>
    </citation>
    <scope>IDENTIFICATION</scope>
</reference>
<keyword evidence="8" id="KW-0675">Receptor</keyword>
<dbReference type="eggNOG" id="ENOG502SSPN">
    <property type="taxonomic scope" value="Eukaryota"/>
</dbReference>
<dbReference type="Proteomes" id="UP000015103">
    <property type="component" value="Unassembled WGS sequence"/>
</dbReference>
<keyword evidence="9" id="KW-0807">Transducer</keyword>
<evidence type="ECO:0000313" key="10">
    <source>
        <dbReference type="EnsemblMetazoa" id="RPRC000079-PA"/>
    </source>
</evidence>
<keyword evidence="3" id="KW-0716">Sensory transduction</keyword>
<evidence type="ECO:0000256" key="9">
    <source>
        <dbReference type="ARBA" id="ARBA00023224"/>
    </source>
</evidence>
<dbReference type="GO" id="GO:0005549">
    <property type="term" value="F:odorant binding"/>
    <property type="evidence" value="ECO:0007669"/>
    <property type="project" value="InterPro"/>
</dbReference>
<keyword evidence="6" id="KW-1133">Transmembrane helix</keyword>
<dbReference type="PANTHER" id="PTHR21137:SF35">
    <property type="entry name" value="ODORANT RECEPTOR 19A-RELATED"/>
    <property type="match status" value="1"/>
</dbReference>
<sequence length="372" mass="43226">TPEIMTTIQRAYHQIRFSGLIYDKNNRRSAYLAIHHMVMVNYVGMATAVALIKGEQSLVDFVQVLGVVMIYIHNVIKAINILLHQKEIKELFARLEKFSLEITNDEAEGHIELRPKNLHYKFITIFSRVLKYLSPFSFVMGILSDYLSDFIKPHLPLHLWIPWKLTPYWPYFAGMAFDTLLMVTTCHYYVSFTALLFAFTTELNACIRVLRHRLETNGPADKNVYRYHHTILELLKDYNKLFSGPVYWEILVSTLQPCGFVYAFIKLLKRNDPSSSEMIIKALLTLAAPFVPCSCGQSISSQMELLHASAYIGKWYEEKPNIRRDLVTMLTVTTRQADLNYRKFISYNFVCFASVIQGIYSYLMMIIQFETD</sequence>
<keyword evidence="7" id="KW-0472">Membrane</keyword>
<keyword evidence="4" id="KW-0812">Transmembrane</keyword>
<evidence type="ECO:0000256" key="8">
    <source>
        <dbReference type="ARBA" id="ARBA00023170"/>
    </source>
</evidence>
<dbReference type="EMBL" id="ACPB03024213">
    <property type="status" value="NOT_ANNOTATED_CDS"/>
    <property type="molecule type" value="Genomic_DNA"/>
</dbReference>
<evidence type="ECO:0000256" key="3">
    <source>
        <dbReference type="ARBA" id="ARBA00022606"/>
    </source>
</evidence>
<evidence type="ECO:0000256" key="2">
    <source>
        <dbReference type="ARBA" id="ARBA00022475"/>
    </source>
</evidence>
<dbReference type="Pfam" id="PF02949">
    <property type="entry name" value="7tm_6"/>
    <property type="match status" value="1"/>
</dbReference>
<accession>T1H7U9</accession>
<protein>
    <submittedName>
        <fullName evidence="10">Uncharacterized protein</fullName>
    </submittedName>
</protein>
<proteinExistence type="predicted"/>
<dbReference type="InParanoid" id="T1H7U9"/>
<dbReference type="VEuPathDB" id="VectorBase:RPRC000079"/>
<keyword evidence="11" id="KW-1185">Reference proteome</keyword>
<dbReference type="GO" id="GO:0007165">
    <property type="term" value="P:signal transduction"/>
    <property type="evidence" value="ECO:0007669"/>
    <property type="project" value="UniProtKB-KW"/>
</dbReference>